<dbReference type="Proteomes" id="UP000831537">
    <property type="component" value="Chromosome"/>
</dbReference>
<dbReference type="PANTHER" id="PTHR35789">
    <property type="entry name" value="SPORE GERMINATION PROTEIN B3"/>
    <property type="match status" value="1"/>
</dbReference>
<evidence type="ECO:0000256" key="6">
    <source>
        <dbReference type="ARBA" id="ARBA00023139"/>
    </source>
</evidence>
<name>A0ABY4GHW8_9BACI</name>
<dbReference type="PANTHER" id="PTHR35789:SF1">
    <property type="entry name" value="SPORE GERMINATION PROTEIN B3"/>
    <property type="match status" value="1"/>
</dbReference>
<keyword evidence="3" id="KW-0309">Germination</keyword>
<dbReference type="RefSeq" id="WP_244741022.1">
    <property type="nucleotide sequence ID" value="NZ_CP095071.1"/>
</dbReference>
<comment type="subcellular location">
    <subcellularLocation>
        <location evidence="1">Membrane</location>
        <topology evidence="1">Lipid-anchor</topology>
    </subcellularLocation>
</comment>
<feature type="domain" description="Spore germination GerAC-like C-terminal" evidence="8">
    <location>
        <begin position="230"/>
        <end position="396"/>
    </location>
</feature>
<evidence type="ECO:0000259" key="8">
    <source>
        <dbReference type="Pfam" id="PF05504"/>
    </source>
</evidence>
<dbReference type="NCBIfam" id="TIGR02887">
    <property type="entry name" value="spore_ger_x_C"/>
    <property type="match status" value="1"/>
</dbReference>
<dbReference type="InterPro" id="IPR038501">
    <property type="entry name" value="Spore_GerAC_C_sf"/>
</dbReference>
<dbReference type="InterPro" id="IPR057336">
    <property type="entry name" value="GerAC_N"/>
</dbReference>
<proteinExistence type="inferred from homology"/>
<dbReference type="EMBL" id="CP095071">
    <property type="protein sequence ID" value="UOQ83814.1"/>
    <property type="molecule type" value="Genomic_DNA"/>
</dbReference>
<keyword evidence="6" id="KW-0564">Palmitate</keyword>
<keyword evidence="11" id="KW-1185">Reference proteome</keyword>
<evidence type="ECO:0000313" key="10">
    <source>
        <dbReference type="EMBL" id="UOQ83814.1"/>
    </source>
</evidence>
<sequence length="415" mass="47434">MMNKLWFILGLLILLTGCFDRIELEQQSYVIAMGIDTTENKGVYAFTYQIANPEVGSAAGQGGSNEPASEIVTVNGADILSATYTANSFVSKKITLDHTRIIVISEELAKDPDFLRVIQSASRSPQIRRGVQLVVSKEKASDFINNNQPVMEQRPHKYYQFMLDRAVQTGIIPDSSLHRFFQITEGDADLFLAIYATTEQKDKEQNKSKLEDEYIAGEIPQLGGSPTQFMGASVFKGGKMIDTLDGEEIRLAHIMDNTFKLNNYLATMPDPFDPEYRLSYNYQQKQNAKIDITYHQDKPTVIDVLVPFQIEVIAIPSLIRYAHDQEKQDTLEDAITTRLEEKTLALIKKSQQQYKSDPFYWSIYIRHEFTNIKQYEKADWNKKIFPNAEVNVTYNLDKLEFGKMLDDSNLNRVRD</sequence>
<evidence type="ECO:0000313" key="11">
    <source>
        <dbReference type="Proteomes" id="UP000831537"/>
    </source>
</evidence>
<dbReference type="PROSITE" id="PS51257">
    <property type="entry name" value="PROKAR_LIPOPROTEIN"/>
    <property type="match status" value="1"/>
</dbReference>
<keyword evidence="7" id="KW-0449">Lipoprotein</keyword>
<evidence type="ECO:0000256" key="5">
    <source>
        <dbReference type="ARBA" id="ARBA00023136"/>
    </source>
</evidence>
<evidence type="ECO:0000256" key="2">
    <source>
        <dbReference type="ARBA" id="ARBA00007886"/>
    </source>
</evidence>
<dbReference type="InterPro" id="IPR008844">
    <property type="entry name" value="Spore_GerAC-like"/>
</dbReference>
<dbReference type="Gene3D" id="3.30.300.210">
    <property type="entry name" value="Nutrient germinant receptor protein C, domain 3"/>
    <property type="match status" value="1"/>
</dbReference>
<evidence type="ECO:0000256" key="7">
    <source>
        <dbReference type="ARBA" id="ARBA00023288"/>
    </source>
</evidence>
<feature type="domain" description="Spore germination protein N-terminal" evidence="9">
    <location>
        <begin position="20"/>
        <end position="194"/>
    </location>
</feature>
<dbReference type="Pfam" id="PF25198">
    <property type="entry name" value="Spore_GerAC_N"/>
    <property type="match status" value="1"/>
</dbReference>
<evidence type="ECO:0000256" key="4">
    <source>
        <dbReference type="ARBA" id="ARBA00022729"/>
    </source>
</evidence>
<comment type="similarity">
    <text evidence="2">Belongs to the GerABKC lipoprotein family.</text>
</comment>
<protein>
    <submittedName>
        <fullName evidence="10">Ger(X)C family spore germination protein</fullName>
    </submittedName>
</protein>
<evidence type="ECO:0000256" key="3">
    <source>
        <dbReference type="ARBA" id="ARBA00022544"/>
    </source>
</evidence>
<organism evidence="10 11">
    <name type="scientific">Gracilibacillus salinarum</name>
    <dbReference type="NCBI Taxonomy" id="2932255"/>
    <lineage>
        <taxon>Bacteria</taxon>
        <taxon>Bacillati</taxon>
        <taxon>Bacillota</taxon>
        <taxon>Bacilli</taxon>
        <taxon>Bacillales</taxon>
        <taxon>Bacillaceae</taxon>
        <taxon>Gracilibacillus</taxon>
    </lineage>
</organism>
<reference evidence="10 11" key="1">
    <citation type="submission" date="2022-04" db="EMBL/GenBank/DDBJ databases">
        <title>Gracilibacillus sp. isolated from saltern.</title>
        <authorList>
            <person name="Won M."/>
            <person name="Lee C.-M."/>
            <person name="Woen H.-Y."/>
            <person name="Kwon S.-W."/>
        </authorList>
    </citation>
    <scope>NUCLEOTIDE SEQUENCE [LARGE SCALE GENOMIC DNA]</scope>
    <source>
        <strain evidence="10 11">SSPM10-3</strain>
    </source>
</reference>
<evidence type="ECO:0000259" key="9">
    <source>
        <dbReference type="Pfam" id="PF25198"/>
    </source>
</evidence>
<keyword evidence="5" id="KW-0472">Membrane</keyword>
<keyword evidence="4" id="KW-0732">Signal</keyword>
<evidence type="ECO:0000256" key="1">
    <source>
        <dbReference type="ARBA" id="ARBA00004635"/>
    </source>
</evidence>
<dbReference type="Gene3D" id="6.20.190.10">
    <property type="entry name" value="Nutrient germinant receptor protein C, domain 1"/>
    <property type="match status" value="1"/>
</dbReference>
<dbReference type="InterPro" id="IPR046953">
    <property type="entry name" value="Spore_GerAC-like_C"/>
</dbReference>
<dbReference type="Pfam" id="PF05504">
    <property type="entry name" value="Spore_GerAC"/>
    <property type="match status" value="1"/>
</dbReference>
<gene>
    <name evidence="10" type="ORF">MUN87_13750</name>
</gene>
<accession>A0ABY4GHW8</accession>